<dbReference type="GO" id="GO:0015833">
    <property type="term" value="P:peptide transport"/>
    <property type="evidence" value="ECO:0007669"/>
    <property type="project" value="TreeGrafter"/>
</dbReference>
<dbReference type="Pfam" id="PF00496">
    <property type="entry name" value="SBP_bac_5"/>
    <property type="match status" value="1"/>
</dbReference>
<dbReference type="InterPro" id="IPR039424">
    <property type="entry name" value="SBP_5"/>
</dbReference>
<dbReference type="RefSeq" id="WP_074648020.1">
    <property type="nucleotide sequence ID" value="NZ_CP048429.1"/>
</dbReference>
<dbReference type="Gene3D" id="3.40.190.10">
    <property type="entry name" value="Periplasmic binding protein-like II"/>
    <property type="match status" value="1"/>
</dbReference>
<organism evidence="4 5">
    <name type="scientific">Paenibacillus jilunlii</name>
    <dbReference type="NCBI Taxonomy" id="682956"/>
    <lineage>
        <taxon>Bacteria</taxon>
        <taxon>Bacillati</taxon>
        <taxon>Bacillota</taxon>
        <taxon>Bacilli</taxon>
        <taxon>Bacillales</taxon>
        <taxon>Paenibacillaceae</taxon>
        <taxon>Paenibacillus</taxon>
    </lineage>
</organism>
<dbReference type="GO" id="GO:1904680">
    <property type="term" value="F:peptide transmembrane transporter activity"/>
    <property type="evidence" value="ECO:0007669"/>
    <property type="project" value="TreeGrafter"/>
</dbReference>
<feature type="domain" description="Transcriptional regulator SgrR N-terminal HTH" evidence="3">
    <location>
        <begin position="8"/>
        <end position="119"/>
    </location>
</feature>
<dbReference type="InterPro" id="IPR000914">
    <property type="entry name" value="SBP_5_dom"/>
</dbReference>
<gene>
    <name evidence="4" type="ORF">SAMN05216191_103161</name>
</gene>
<reference evidence="4 5" key="1">
    <citation type="submission" date="2016-10" db="EMBL/GenBank/DDBJ databases">
        <authorList>
            <person name="de Groot N.N."/>
        </authorList>
    </citation>
    <scope>NUCLEOTIDE SEQUENCE [LARGE SCALE GENOMIC DNA]</scope>
    <source>
        <strain evidence="4 5">CGMCC 1.10239</strain>
    </source>
</reference>
<dbReference type="SUPFAM" id="SSF53850">
    <property type="entry name" value="Periplasmic binding protein-like II"/>
    <property type="match status" value="1"/>
</dbReference>
<feature type="domain" description="Solute-binding protein family 5" evidence="2">
    <location>
        <begin position="179"/>
        <end position="490"/>
    </location>
</feature>
<dbReference type="EMBL" id="FNGM01000003">
    <property type="protein sequence ID" value="SDL45979.1"/>
    <property type="molecule type" value="Genomic_DNA"/>
</dbReference>
<accession>A0A1G9K8L5</accession>
<dbReference type="AlphaFoldDB" id="A0A1G9K8L5"/>
<dbReference type="GO" id="GO:0003677">
    <property type="term" value="F:DNA binding"/>
    <property type="evidence" value="ECO:0007669"/>
    <property type="project" value="UniProtKB-KW"/>
</dbReference>
<dbReference type="Gene3D" id="3.10.105.10">
    <property type="entry name" value="Dipeptide-binding Protein, Domain 3"/>
    <property type="match status" value="1"/>
</dbReference>
<dbReference type="InterPro" id="IPR036390">
    <property type="entry name" value="WH_DNA-bd_sf"/>
</dbReference>
<evidence type="ECO:0000256" key="1">
    <source>
        <dbReference type="ARBA" id="ARBA00023125"/>
    </source>
</evidence>
<proteinExistence type="predicted"/>
<evidence type="ECO:0000259" key="2">
    <source>
        <dbReference type="Pfam" id="PF00496"/>
    </source>
</evidence>
<evidence type="ECO:0000313" key="5">
    <source>
        <dbReference type="Proteomes" id="UP000182783"/>
    </source>
</evidence>
<dbReference type="PANTHER" id="PTHR30290">
    <property type="entry name" value="PERIPLASMIC BINDING COMPONENT OF ABC TRANSPORTER"/>
    <property type="match status" value="1"/>
</dbReference>
<sequence length="617" mass="70870">MDNNVVHFLRLVSALNTPSRLQEPIPVTIELLASVLCCTPRNVKFILRKLEEKGLIQWQPGRGRGHKSGMTFMRSVEEVLEEHLQDLTGKGKIKQGIELIGLPEVNGALQERLLSLLNMHMGYHSETESITGLDTLRIIRNRRMEKLDPASVYTAFESYLIEQICSTLVTYDAKSNSFLPGLAHMWEANTEHTSYIFYLRKRVRFHHGRFLTSKDVKETLLRLTDEKSPVSWHYRDIVRIELQGDHRIRIDLARPNLFFLHLFSCVHMSILPYDVDVLNQPIGTGPYRLLDYNENVLVLAAFDDYYAIRPLLDRVEIWYVPELGYNDRTYQLPDAETGGTGAGEGECANLSIDYPALGCRYIMMNFHRNGRQHHPLFRQVLRMLYHPEALVRELGGNRITPADSFLPWISRRTLWKQPSMEEAQKLLRAAGYQGEVIMLAYASRREEEREEAEWLQRRGARIGLNIRLAPYSNFNIRELLLQADLLLAEEVLEDDWQWGMINYFMNQSNHFYSLLQQSQRDAIEAQLQDFAEVPEAARILLLECTESLVRDNCWVLYGSHLNKRAQLNQSLFGLHAGSFGFLDISRLWIKTGFAEKAHGGGIGTGTGTGMSNSDSVE</sequence>
<dbReference type="Proteomes" id="UP000182783">
    <property type="component" value="Unassembled WGS sequence"/>
</dbReference>
<dbReference type="PANTHER" id="PTHR30290:SF72">
    <property type="entry name" value="HTH-TYPE TRANSCRIPTIONAL REGULATOR SGRR"/>
    <property type="match status" value="1"/>
</dbReference>
<evidence type="ECO:0000259" key="3">
    <source>
        <dbReference type="Pfam" id="PF12793"/>
    </source>
</evidence>
<dbReference type="OrthoDB" id="5894719at2"/>
<dbReference type="Pfam" id="PF12793">
    <property type="entry name" value="SgrR_N"/>
    <property type="match status" value="1"/>
</dbReference>
<evidence type="ECO:0000313" key="4">
    <source>
        <dbReference type="EMBL" id="SDL45979.1"/>
    </source>
</evidence>
<protein>
    <submittedName>
        <fullName evidence="4">DNA-binding transcriptional regulator SgrR of sgrS sRNA, contains a MarR-type HTH domain and a solute-binding domain</fullName>
    </submittedName>
</protein>
<dbReference type="InterPro" id="IPR025370">
    <property type="entry name" value="SgrR_HTH_N"/>
</dbReference>
<dbReference type="SUPFAM" id="SSF46785">
    <property type="entry name" value="Winged helix' DNA-binding domain"/>
    <property type="match status" value="1"/>
</dbReference>
<keyword evidence="1 4" id="KW-0238">DNA-binding</keyword>
<name>A0A1G9K8L5_9BACL</name>